<feature type="domain" description="DUF2383" evidence="1">
    <location>
        <begin position="10"/>
        <end position="114"/>
    </location>
</feature>
<evidence type="ECO:0000313" key="2">
    <source>
        <dbReference type="EMBL" id="MCU7555859.1"/>
    </source>
</evidence>
<proteinExistence type="predicted"/>
<dbReference type="RefSeq" id="WP_262995944.1">
    <property type="nucleotide sequence ID" value="NZ_JAOTJC010000013.1"/>
</dbReference>
<comment type="caution">
    <text evidence="2">The sequence shown here is derived from an EMBL/GenBank/DDBJ whole genome shotgun (WGS) entry which is preliminary data.</text>
</comment>
<keyword evidence="3" id="KW-1185">Reference proteome</keyword>
<evidence type="ECO:0000313" key="3">
    <source>
        <dbReference type="Proteomes" id="UP001209257"/>
    </source>
</evidence>
<sequence>MHSSSPVGEITDIVKKLNSGASFYADAISHVASENYQAMFTRMQEEKVRAINTLQPLSNLEKDNAKAGSNGCIELRHLYTSILATIASDHDYTYMKQLIEVEESILHAIDKALDVGPPPEQASTLRLVRTRMQQCHDEMLSLHSAAVSQIA</sequence>
<gene>
    <name evidence="2" type="ORF">OCL06_14810</name>
</gene>
<evidence type="ECO:0000259" key="1">
    <source>
        <dbReference type="Pfam" id="PF09537"/>
    </source>
</evidence>
<protein>
    <submittedName>
        <fullName evidence="2">PA2169 family four-helix-bundle protein</fullName>
    </submittedName>
</protein>
<organism evidence="2 3">
    <name type="scientific">Alteromonas salexigens</name>
    <dbReference type="NCBI Taxonomy" id="2982530"/>
    <lineage>
        <taxon>Bacteria</taxon>
        <taxon>Pseudomonadati</taxon>
        <taxon>Pseudomonadota</taxon>
        <taxon>Gammaproteobacteria</taxon>
        <taxon>Alteromonadales</taxon>
        <taxon>Alteromonadaceae</taxon>
        <taxon>Alteromonas/Salinimonas group</taxon>
        <taxon>Alteromonas</taxon>
    </lineage>
</organism>
<dbReference type="Proteomes" id="UP001209257">
    <property type="component" value="Unassembled WGS sequence"/>
</dbReference>
<name>A0ABT2VRC7_9ALTE</name>
<reference evidence="3" key="1">
    <citation type="submission" date="2023-07" db="EMBL/GenBank/DDBJ databases">
        <title>Study on multiphase classification of strain Alteromonas salexigens isolated from the Yellow Sea.</title>
        <authorList>
            <person name="Sun L."/>
        </authorList>
    </citation>
    <scope>NUCLEOTIDE SEQUENCE [LARGE SCALE GENOMIC DNA]</scope>
    <source>
        <strain evidence="3">ASW11-19</strain>
    </source>
</reference>
<dbReference type="InterPro" id="IPR012347">
    <property type="entry name" value="Ferritin-like"/>
</dbReference>
<dbReference type="InterPro" id="IPR019052">
    <property type="entry name" value="DUF2383"/>
</dbReference>
<dbReference type="Gene3D" id="1.20.1260.10">
    <property type="match status" value="1"/>
</dbReference>
<accession>A0ABT2VRC7</accession>
<dbReference type="Pfam" id="PF09537">
    <property type="entry name" value="DUF2383"/>
    <property type="match status" value="1"/>
</dbReference>
<dbReference type="EMBL" id="JAOTJC010000013">
    <property type="protein sequence ID" value="MCU7555859.1"/>
    <property type="molecule type" value="Genomic_DNA"/>
</dbReference>